<gene>
    <name evidence="2" type="ORF">PTTT1_LOCUS19315</name>
</gene>
<dbReference type="EMBL" id="OU594957">
    <property type="protein sequence ID" value="CAG9282334.1"/>
    <property type="molecule type" value="Genomic_DNA"/>
</dbReference>
<feature type="transmembrane region" description="Helical" evidence="1">
    <location>
        <begin position="184"/>
        <end position="205"/>
    </location>
</feature>
<sequence>MAPQQQDVFHAVIFDSARQSDSSEPLIEHGYCAMEGNHDSASTPVPNLSEKMFSTFKWSSLFLGLLVGFFIQFSTLGANFLVITIWGEEVVTKSKQDIILFSLMWSFFTSAMAIVILGFLRNLVSITFKAVSGEKQEEDDSKASNSLLEEMVLHMECRFVVGALVGVCFAWTMTDILLGMKAQIMYSIITLVVALTWCRSMMWFFARSSSVHQPAVPGSLLVV</sequence>
<accession>A0A8J9TKE7</accession>
<dbReference type="AlphaFoldDB" id="A0A8J9TKE7"/>
<keyword evidence="1" id="KW-0472">Membrane</keyword>
<organism evidence="2">
    <name type="scientific">Phaeodactylum tricornutum</name>
    <name type="common">Diatom</name>
    <dbReference type="NCBI Taxonomy" id="2850"/>
    <lineage>
        <taxon>Eukaryota</taxon>
        <taxon>Sar</taxon>
        <taxon>Stramenopiles</taxon>
        <taxon>Ochrophyta</taxon>
        <taxon>Bacillariophyta</taxon>
        <taxon>Bacillariophyceae</taxon>
        <taxon>Bacillariophycidae</taxon>
        <taxon>Naviculales</taxon>
        <taxon>Phaeodactylaceae</taxon>
        <taxon>Phaeodactylum</taxon>
    </lineage>
</organism>
<protein>
    <submittedName>
        <fullName evidence="2">Uncharacterized protein</fullName>
    </submittedName>
</protein>
<keyword evidence="1" id="KW-0812">Transmembrane</keyword>
<proteinExistence type="predicted"/>
<evidence type="ECO:0000313" key="2">
    <source>
        <dbReference type="EMBL" id="CAG9282334.1"/>
    </source>
</evidence>
<feature type="transmembrane region" description="Helical" evidence="1">
    <location>
        <begin position="61"/>
        <end position="86"/>
    </location>
</feature>
<reference evidence="2" key="1">
    <citation type="submission" date="2022-02" db="EMBL/GenBank/DDBJ databases">
        <authorList>
            <person name="Giguere J D."/>
        </authorList>
    </citation>
    <scope>NUCLEOTIDE SEQUENCE</scope>
    <source>
        <strain evidence="2">CCAP 1055/1</strain>
    </source>
</reference>
<name>A0A8J9TKE7_PHATR</name>
<keyword evidence="1" id="KW-1133">Transmembrane helix</keyword>
<feature type="transmembrane region" description="Helical" evidence="1">
    <location>
        <begin position="98"/>
        <end position="120"/>
    </location>
</feature>
<feature type="transmembrane region" description="Helical" evidence="1">
    <location>
        <begin position="159"/>
        <end position="178"/>
    </location>
</feature>
<evidence type="ECO:0000256" key="1">
    <source>
        <dbReference type="SAM" id="Phobius"/>
    </source>
</evidence>
<dbReference type="Proteomes" id="UP000836788">
    <property type="component" value="Chromosome 16"/>
</dbReference>